<evidence type="ECO:0000313" key="1">
    <source>
        <dbReference type="EMBL" id="SHJ87917.1"/>
    </source>
</evidence>
<dbReference type="Proteomes" id="UP000184512">
    <property type="component" value="Unassembled WGS sequence"/>
</dbReference>
<keyword evidence="2" id="KW-1185">Reference proteome</keyword>
<name>A0A1M6MWS4_9ACTN</name>
<dbReference type="STRING" id="1123357.SAMN02745244_03483"/>
<protein>
    <submittedName>
        <fullName evidence="1">Uncharacterized protein</fullName>
    </submittedName>
</protein>
<sequence>MDVFKVRDMVIDDYRSFTTASIDVKDARLKHHYEQELDADRQWPEPWISLNPAFASGGRIDELVREGFLNPECPLWASMARHPGMPTFDTRAAWNWTQRYSMSSGCQGKTWRMNSFNIVKRKELATHGTYLTKDLILSIYDEMQAAMATGTEYRSPLEQEQP</sequence>
<organism evidence="1 2">
    <name type="scientific">Tessaracoccus bendigoensis DSM 12906</name>
    <dbReference type="NCBI Taxonomy" id="1123357"/>
    <lineage>
        <taxon>Bacteria</taxon>
        <taxon>Bacillati</taxon>
        <taxon>Actinomycetota</taxon>
        <taxon>Actinomycetes</taxon>
        <taxon>Propionibacteriales</taxon>
        <taxon>Propionibacteriaceae</taxon>
        <taxon>Tessaracoccus</taxon>
    </lineage>
</organism>
<accession>A0A1M6MWS4</accession>
<dbReference type="AlphaFoldDB" id="A0A1M6MWS4"/>
<dbReference type="EMBL" id="FQZG01000098">
    <property type="protein sequence ID" value="SHJ87917.1"/>
    <property type="molecule type" value="Genomic_DNA"/>
</dbReference>
<reference evidence="1 2" key="1">
    <citation type="submission" date="2016-11" db="EMBL/GenBank/DDBJ databases">
        <authorList>
            <person name="Jaros S."/>
            <person name="Januszkiewicz K."/>
            <person name="Wedrychowicz H."/>
        </authorList>
    </citation>
    <scope>NUCLEOTIDE SEQUENCE [LARGE SCALE GENOMIC DNA]</scope>
    <source>
        <strain evidence="1 2">DSM 12906</strain>
    </source>
</reference>
<dbReference type="RefSeq" id="WP_073190943.1">
    <property type="nucleotide sequence ID" value="NZ_FQZG01000098.1"/>
</dbReference>
<evidence type="ECO:0000313" key="2">
    <source>
        <dbReference type="Proteomes" id="UP000184512"/>
    </source>
</evidence>
<proteinExistence type="predicted"/>
<gene>
    <name evidence="1" type="ORF">SAMN02745244_03483</name>
</gene>